<evidence type="ECO:0000256" key="6">
    <source>
        <dbReference type="HAMAP-Rule" id="MF_01161"/>
    </source>
</evidence>
<comment type="catalytic activity">
    <reaction evidence="5 6">
        <text>cytidine(34) in tRNA(Ile2) + L-lysine + ATP = lysidine(34) in tRNA(Ile2) + AMP + diphosphate + H(+)</text>
        <dbReference type="Rhea" id="RHEA:43744"/>
        <dbReference type="Rhea" id="RHEA-COMP:10625"/>
        <dbReference type="Rhea" id="RHEA-COMP:10670"/>
        <dbReference type="ChEBI" id="CHEBI:15378"/>
        <dbReference type="ChEBI" id="CHEBI:30616"/>
        <dbReference type="ChEBI" id="CHEBI:32551"/>
        <dbReference type="ChEBI" id="CHEBI:33019"/>
        <dbReference type="ChEBI" id="CHEBI:82748"/>
        <dbReference type="ChEBI" id="CHEBI:83665"/>
        <dbReference type="ChEBI" id="CHEBI:456215"/>
        <dbReference type="EC" id="6.3.4.19"/>
    </reaction>
</comment>
<feature type="domain" description="tRNA(Ile)-lysidine/2-thiocytidine synthase N-terminal" evidence="7">
    <location>
        <begin position="41"/>
        <end position="239"/>
    </location>
</feature>
<dbReference type="PANTHER" id="PTHR43033:SF1">
    <property type="entry name" value="TRNA(ILE)-LYSIDINE SYNTHASE-RELATED"/>
    <property type="match status" value="1"/>
</dbReference>
<dbReference type="Pfam" id="PF01171">
    <property type="entry name" value="ATP_bind_3"/>
    <property type="match status" value="1"/>
</dbReference>
<dbReference type="EMBL" id="CP001744">
    <property type="protein sequence ID" value="ADG67846.1"/>
    <property type="molecule type" value="Genomic_DNA"/>
</dbReference>
<dbReference type="PANTHER" id="PTHR43033">
    <property type="entry name" value="TRNA(ILE)-LYSIDINE SYNTHASE-RELATED"/>
    <property type="match status" value="1"/>
</dbReference>
<feature type="binding site" evidence="6">
    <location>
        <begin position="46"/>
        <end position="51"/>
    </location>
    <ligand>
        <name>ATP</name>
        <dbReference type="ChEBI" id="CHEBI:30616"/>
    </ligand>
</feature>
<organism evidence="8 9">
    <name type="scientific">Planctopirus limnophila (strain ATCC 43296 / DSM 3776 / IFAM 1008 / Mu 290)</name>
    <name type="common">Planctomyces limnophilus</name>
    <dbReference type="NCBI Taxonomy" id="521674"/>
    <lineage>
        <taxon>Bacteria</taxon>
        <taxon>Pseudomonadati</taxon>
        <taxon>Planctomycetota</taxon>
        <taxon>Planctomycetia</taxon>
        <taxon>Planctomycetales</taxon>
        <taxon>Planctomycetaceae</taxon>
        <taxon>Planctopirus</taxon>
    </lineage>
</organism>
<dbReference type="NCBIfam" id="TIGR02432">
    <property type="entry name" value="lysidine_TilS_N"/>
    <property type="match status" value="1"/>
</dbReference>
<protein>
    <recommendedName>
        <fullName evidence="6">tRNA(Ile)-lysidine synthase</fullName>
        <ecNumber evidence="6">6.3.4.19</ecNumber>
    </recommendedName>
    <alternativeName>
        <fullName evidence="6">tRNA(Ile)-2-lysyl-cytidine synthase</fullName>
    </alternativeName>
    <alternativeName>
        <fullName evidence="6">tRNA(Ile)-lysidine synthetase</fullName>
    </alternativeName>
</protein>
<dbReference type="GO" id="GO:0006400">
    <property type="term" value="P:tRNA modification"/>
    <property type="evidence" value="ECO:0007669"/>
    <property type="project" value="UniProtKB-UniRule"/>
</dbReference>
<keyword evidence="2 6" id="KW-0819">tRNA processing</keyword>
<reference evidence="8 9" key="1">
    <citation type="journal article" date="2010" name="Stand. Genomic Sci.">
        <title>Complete genome sequence of Planctomyces limnophilus type strain (Mu 290).</title>
        <authorList>
            <person name="Labutti K."/>
            <person name="Sikorski J."/>
            <person name="Schneider S."/>
            <person name="Nolan M."/>
            <person name="Lucas S."/>
            <person name="Glavina Del Rio T."/>
            <person name="Tice H."/>
            <person name="Cheng J.F."/>
            <person name="Goodwin L."/>
            <person name="Pitluck S."/>
            <person name="Liolios K."/>
            <person name="Ivanova N."/>
            <person name="Mavromatis K."/>
            <person name="Mikhailova N."/>
            <person name="Pati A."/>
            <person name="Chen A."/>
            <person name="Palaniappan K."/>
            <person name="Land M."/>
            <person name="Hauser L."/>
            <person name="Chang Y.J."/>
            <person name="Jeffries C.D."/>
            <person name="Tindall B.J."/>
            <person name="Rohde M."/>
            <person name="Goker M."/>
            <person name="Woyke T."/>
            <person name="Bristow J."/>
            <person name="Eisen J.A."/>
            <person name="Markowitz V."/>
            <person name="Hugenholtz P."/>
            <person name="Kyrpides N.C."/>
            <person name="Klenk H.P."/>
            <person name="Lapidus A."/>
        </authorList>
    </citation>
    <scope>NUCLEOTIDE SEQUENCE [LARGE SCALE GENOMIC DNA]</scope>
    <source>
        <strain evidence="9">ATCC 43296 / DSM 3776 / IFAM 1008 / 290</strain>
    </source>
</reference>
<evidence type="ECO:0000256" key="2">
    <source>
        <dbReference type="ARBA" id="ARBA00022694"/>
    </source>
</evidence>
<evidence type="ECO:0000259" key="7">
    <source>
        <dbReference type="Pfam" id="PF01171"/>
    </source>
</evidence>
<dbReference type="GO" id="GO:0005737">
    <property type="term" value="C:cytoplasm"/>
    <property type="evidence" value="ECO:0007669"/>
    <property type="project" value="UniProtKB-SubCell"/>
</dbReference>
<dbReference type="GO" id="GO:0005524">
    <property type="term" value="F:ATP binding"/>
    <property type="evidence" value="ECO:0007669"/>
    <property type="project" value="UniProtKB-UniRule"/>
</dbReference>
<dbReference type="EC" id="6.3.4.19" evidence="6"/>
<dbReference type="Proteomes" id="UP000002220">
    <property type="component" value="Chromosome"/>
</dbReference>
<comment type="function">
    <text evidence="6">Ligates lysine onto the cytidine present at position 34 of the AUA codon-specific tRNA(Ile) that contains the anticodon CAU, in an ATP-dependent manner. Cytidine is converted to lysidine, thus changing the amino acid specificity of the tRNA from methionine to isoleucine.</text>
</comment>
<evidence type="ECO:0000256" key="3">
    <source>
        <dbReference type="ARBA" id="ARBA00022741"/>
    </source>
</evidence>
<dbReference type="SUPFAM" id="SSF52402">
    <property type="entry name" value="Adenine nucleotide alpha hydrolases-like"/>
    <property type="match status" value="1"/>
</dbReference>
<gene>
    <name evidence="6" type="primary">tilS</name>
    <name evidence="8" type="ordered locus">Plim_2018</name>
</gene>
<evidence type="ECO:0000313" key="8">
    <source>
        <dbReference type="EMBL" id="ADG67846.1"/>
    </source>
</evidence>
<comment type="domain">
    <text evidence="6">The N-terminal region contains the highly conserved SGGXDS motif, predicted to be a P-loop motif involved in ATP binding.</text>
</comment>
<keyword evidence="3 6" id="KW-0547">Nucleotide-binding</keyword>
<dbReference type="Gene3D" id="3.40.50.620">
    <property type="entry name" value="HUPs"/>
    <property type="match status" value="1"/>
</dbReference>
<proteinExistence type="inferred from homology"/>
<dbReference type="eggNOG" id="COG0037">
    <property type="taxonomic scope" value="Bacteria"/>
</dbReference>
<sequence>MNPSAHMSDDSTGTAARLVVAAICDWWVKSCVSSKRESSRLVMAVSGGIDSLALLHGFLWVSQLDEWRRDHGFPEKSDWLIAHFNHQVRGKASDEDAEWVKQLAVQEQLHVRIGDRQSEAGQGAGEIDHASISEEALRRSRYDFLRRVAGEHQAKCIVLAHHADDQAETVLHHLLRGSSFSGLAGMRRSQPFKPSLTLERPLLSLNKSTLRQFLVEIGQDWREDGTNNETVWTRNALRQLVLPALDDALIKMGIQRTSAQSLLQLAKHSQEVETLLQNLADELLKESVLEGSLGKFQVAPWGKRQPIIQREAFKQIWIRNQWPRKGLAARHLERLCEFLGEYKQPLSGDFPGGIRMTRRRDWFSLTPIHWEETAR</sequence>
<dbReference type="InterPro" id="IPR014729">
    <property type="entry name" value="Rossmann-like_a/b/a_fold"/>
</dbReference>
<dbReference type="InterPro" id="IPR012795">
    <property type="entry name" value="tRNA_Ile_lys_synt_N"/>
</dbReference>
<evidence type="ECO:0000256" key="4">
    <source>
        <dbReference type="ARBA" id="ARBA00022840"/>
    </source>
</evidence>
<dbReference type="OrthoDB" id="9807403at2"/>
<keyword evidence="4 6" id="KW-0067">ATP-binding</keyword>
<dbReference type="GO" id="GO:0032267">
    <property type="term" value="F:tRNA(Ile)-lysidine synthase activity"/>
    <property type="evidence" value="ECO:0007669"/>
    <property type="project" value="UniProtKB-EC"/>
</dbReference>
<keyword evidence="1 6" id="KW-0436">Ligase</keyword>
<evidence type="ECO:0000313" key="9">
    <source>
        <dbReference type="Proteomes" id="UP000002220"/>
    </source>
</evidence>
<dbReference type="InterPro" id="IPR011063">
    <property type="entry name" value="TilS/TtcA_N"/>
</dbReference>
<comment type="subcellular location">
    <subcellularLocation>
        <location evidence="6">Cytoplasm</location>
    </subcellularLocation>
</comment>
<keyword evidence="9" id="KW-1185">Reference proteome</keyword>
<dbReference type="InterPro" id="IPR012094">
    <property type="entry name" value="tRNA_Ile_lys_synt"/>
</dbReference>
<keyword evidence="6" id="KW-0963">Cytoplasm</keyword>
<name>D5SYR4_PLAL2</name>
<evidence type="ECO:0000256" key="5">
    <source>
        <dbReference type="ARBA" id="ARBA00048539"/>
    </source>
</evidence>
<dbReference type="KEGG" id="plm:Plim_2018"/>
<accession>D5SYR4</accession>
<dbReference type="HOGENOM" id="CLU_018869_0_0_0"/>
<dbReference type="STRING" id="521674.Plim_2018"/>
<dbReference type="CDD" id="cd01992">
    <property type="entry name" value="TilS_N"/>
    <property type="match status" value="1"/>
</dbReference>
<comment type="similarity">
    <text evidence="6">Belongs to the tRNA(Ile)-lysidine synthase family.</text>
</comment>
<evidence type="ECO:0000256" key="1">
    <source>
        <dbReference type="ARBA" id="ARBA00022598"/>
    </source>
</evidence>
<dbReference type="AlphaFoldDB" id="D5SYR4"/>
<dbReference type="HAMAP" id="MF_01161">
    <property type="entry name" value="tRNA_Ile_lys_synt"/>
    <property type="match status" value="1"/>
</dbReference>